<dbReference type="PANTHER" id="PTHR43713">
    <property type="entry name" value="GLUTAMATE-1-SEMIALDEHYDE 2,1-AMINOMUTASE"/>
    <property type="match status" value="1"/>
</dbReference>
<organism evidence="4">
    <name type="scientific">Streptomyces chromofuscus</name>
    <dbReference type="NCBI Taxonomy" id="42881"/>
    <lineage>
        <taxon>Bacteria</taxon>
        <taxon>Bacillati</taxon>
        <taxon>Actinomycetota</taxon>
        <taxon>Actinomycetes</taxon>
        <taxon>Kitasatosporales</taxon>
        <taxon>Streptomycetaceae</taxon>
        <taxon>Streptomyces</taxon>
    </lineage>
</organism>
<dbReference type="PANTHER" id="PTHR43713:SF3">
    <property type="entry name" value="GLUTAMATE-1-SEMIALDEHYDE 2,1-AMINOMUTASE 1, CHLOROPLASTIC-RELATED"/>
    <property type="match status" value="1"/>
</dbReference>
<protein>
    <submittedName>
        <fullName evidence="4">Glutamate-1-semialdehyde 2,1-aminomutase</fullName>
    </submittedName>
</protein>
<dbReference type="GO" id="GO:0008483">
    <property type="term" value="F:transaminase activity"/>
    <property type="evidence" value="ECO:0007669"/>
    <property type="project" value="InterPro"/>
</dbReference>
<dbReference type="EMBL" id="KC840411">
    <property type="protein sequence ID" value="AGQ56994.1"/>
    <property type="molecule type" value="Genomic_DNA"/>
</dbReference>
<dbReference type="InterPro" id="IPR015424">
    <property type="entry name" value="PyrdxlP-dep_Trfase"/>
</dbReference>
<dbReference type="Gene3D" id="3.40.640.10">
    <property type="entry name" value="Type I PLP-dependent aspartate aminotransferase-like (Major domain)"/>
    <property type="match status" value="1"/>
</dbReference>
<proteinExistence type="inferred from homology"/>
<dbReference type="Gene3D" id="3.90.1150.10">
    <property type="entry name" value="Aspartate Aminotransferase, domain 1"/>
    <property type="match status" value="1"/>
</dbReference>
<comment type="cofactor">
    <cofactor evidence="1">
        <name>pyridoxal 5'-phosphate</name>
        <dbReference type="ChEBI" id="CHEBI:597326"/>
    </cofactor>
</comment>
<name>S5GA10_STRCW</name>
<reference evidence="4" key="1">
    <citation type="submission" date="2013-03" db="EMBL/GenBank/DDBJ databases">
        <title>Aerobic biosynthesis of vitamin B12 in Streptomyces chromofuscus ATCC 49982.</title>
        <authorList>
            <person name="Zhou T."/>
            <person name="Shao L."/>
            <person name="Wang S."/>
        </authorList>
    </citation>
    <scope>NUCLEOTIDE SEQUENCE</scope>
    <source>
        <strain evidence="4">ATCC 49982</strain>
    </source>
</reference>
<dbReference type="InterPro" id="IPR015422">
    <property type="entry name" value="PyrdxlP-dep_Trfase_small"/>
</dbReference>
<comment type="similarity">
    <text evidence="3">Belongs to the class-III pyridoxal-phosphate-dependent aminotransferase family.</text>
</comment>
<dbReference type="InterPro" id="IPR005814">
    <property type="entry name" value="Aminotrans_3"/>
</dbReference>
<evidence type="ECO:0000256" key="2">
    <source>
        <dbReference type="ARBA" id="ARBA00022898"/>
    </source>
</evidence>
<evidence type="ECO:0000313" key="4">
    <source>
        <dbReference type="EMBL" id="AGQ56994.1"/>
    </source>
</evidence>
<evidence type="ECO:0000256" key="1">
    <source>
        <dbReference type="ARBA" id="ARBA00001933"/>
    </source>
</evidence>
<accession>S5GA10</accession>
<gene>
    <name evidence="4" type="primary">hemL2</name>
</gene>
<evidence type="ECO:0000256" key="3">
    <source>
        <dbReference type="RuleBase" id="RU003560"/>
    </source>
</evidence>
<dbReference type="SUPFAM" id="SSF53383">
    <property type="entry name" value="PLP-dependent transferases"/>
    <property type="match status" value="1"/>
</dbReference>
<sequence length="436" mass="45867">MTTLPADRPRPTRDSAVPETLLAEYRARTPGSAAAYRRATAVLPGGETRFVTYFPPYPVILAEGHGSRLLDVDGIEYLDLVNNYTSLIHGNAYPPAMAAAAAVLASGAVFPSPHELQRELAELLVTRIPSVRRVRFTNSGTEASVLAARLAQRATGRGRLLLFDGAYHGSAPPLLADGPEVVTVPYNDIDAVRDALTEDIAAVFAEPFLGAGGVIPGRPEFLRATAELARERGALFVLDEVQSLRNAVGGEQTGLGLHPDLTVMGKVIGGGMPIGAIGGSEELLRLTAATTERNLAHSGTFNGHLTAAAAGSVTLRHLDAPAIDRLDRAARRLADVITAASAAAGIPATVTRAGSILNVHFTPTAPVDAEQARAATTTPLLSALHLVLLLDGVYTTPRGMINLSTALDADDLDRAARAYTHAFQRLADMEIPTPSR</sequence>
<dbReference type="GO" id="GO:0030170">
    <property type="term" value="F:pyridoxal phosphate binding"/>
    <property type="evidence" value="ECO:0007669"/>
    <property type="project" value="InterPro"/>
</dbReference>
<dbReference type="InterPro" id="IPR015421">
    <property type="entry name" value="PyrdxlP-dep_Trfase_major"/>
</dbReference>
<dbReference type="Pfam" id="PF00202">
    <property type="entry name" value="Aminotran_3"/>
    <property type="match status" value="2"/>
</dbReference>
<dbReference type="AlphaFoldDB" id="S5GA10"/>
<keyword evidence="2 3" id="KW-0663">Pyridoxal phosphate</keyword>